<evidence type="ECO:0000256" key="7">
    <source>
        <dbReference type="ARBA" id="ARBA00023134"/>
    </source>
</evidence>
<dbReference type="SMART" id="SM00382">
    <property type="entry name" value="AAA"/>
    <property type="match status" value="1"/>
</dbReference>
<keyword evidence="3" id="KW-0963">Cytoplasm</keyword>
<dbReference type="Gene3D" id="3.40.50.300">
    <property type="entry name" value="P-loop containing nucleotide triphosphate hydrolases"/>
    <property type="match status" value="1"/>
</dbReference>
<dbReference type="GO" id="GO:0005786">
    <property type="term" value="C:signal recognition particle, endoplasmic reticulum targeting"/>
    <property type="evidence" value="ECO:0007669"/>
    <property type="project" value="UniProtKB-KW"/>
</dbReference>
<comment type="catalytic activity">
    <reaction evidence="11">
        <text>GTP + H2O = GDP + phosphate + H(+)</text>
        <dbReference type="Rhea" id="RHEA:19669"/>
        <dbReference type="ChEBI" id="CHEBI:15377"/>
        <dbReference type="ChEBI" id="CHEBI:15378"/>
        <dbReference type="ChEBI" id="CHEBI:37565"/>
        <dbReference type="ChEBI" id="CHEBI:43474"/>
        <dbReference type="ChEBI" id="CHEBI:58189"/>
        <dbReference type="EC" id="3.6.5.4"/>
    </reaction>
    <physiologicalReaction direction="left-to-right" evidence="11">
        <dbReference type="Rhea" id="RHEA:19670"/>
    </physiologicalReaction>
</comment>
<proteinExistence type="inferred from homology"/>
<keyword evidence="7" id="KW-0342">GTP-binding</keyword>
<dbReference type="SMART" id="SM00962">
    <property type="entry name" value="SRP54"/>
    <property type="match status" value="1"/>
</dbReference>
<dbReference type="GO" id="GO:0005525">
    <property type="term" value="F:GTP binding"/>
    <property type="evidence" value="ECO:0007669"/>
    <property type="project" value="UniProtKB-KW"/>
</dbReference>
<organism evidence="14 15">
    <name type="scientific">Skeletonema marinoi</name>
    <dbReference type="NCBI Taxonomy" id="267567"/>
    <lineage>
        <taxon>Eukaryota</taxon>
        <taxon>Sar</taxon>
        <taxon>Stramenopiles</taxon>
        <taxon>Ochrophyta</taxon>
        <taxon>Bacillariophyta</taxon>
        <taxon>Coscinodiscophyceae</taxon>
        <taxon>Thalassiosirophycidae</taxon>
        <taxon>Thalassiosirales</taxon>
        <taxon>Skeletonemataceae</taxon>
        <taxon>Skeletonema</taxon>
        <taxon>Skeletonema marinoi-dohrnii complex</taxon>
    </lineage>
</organism>
<keyword evidence="15" id="KW-1185">Reference proteome</keyword>
<dbReference type="EMBL" id="JATAAI010000037">
    <property type="protein sequence ID" value="KAK1734807.1"/>
    <property type="molecule type" value="Genomic_DNA"/>
</dbReference>
<dbReference type="PANTHER" id="PTHR11564">
    <property type="entry name" value="SIGNAL RECOGNITION PARTICLE 54K PROTEIN SRP54"/>
    <property type="match status" value="1"/>
</dbReference>
<dbReference type="Pfam" id="PF02978">
    <property type="entry name" value="SRP_SPB"/>
    <property type="match status" value="1"/>
</dbReference>
<evidence type="ECO:0000256" key="6">
    <source>
        <dbReference type="ARBA" id="ARBA00022884"/>
    </source>
</evidence>
<reference evidence="14" key="1">
    <citation type="submission" date="2023-06" db="EMBL/GenBank/DDBJ databases">
        <title>Survivors Of The Sea: Transcriptome response of Skeletonema marinoi to long-term dormancy.</title>
        <authorList>
            <person name="Pinder M.I.M."/>
            <person name="Kourtchenko O."/>
            <person name="Robertson E.K."/>
            <person name="Larsson T."/>
            <person name="Maumus F."/>
            <person name="Osuna-Cruz C.M."/>
            <person name="Vancaester E."/>
            <person name="Stenow R."/>
            <person name="Vandepoele K."/>
            <person name="Ploug H."/>
            <person name="Bruchert V."/>
            <person name="Godhe A."/>
            <person name="Topel M."/>
        </authorList>
    </citation>
    <scope>NUCLEOTIDE SEQUENCE</scope>
    <source>
        <strain evidence="14">R05AC</strain>
    </source>
</reference>
<evidence type="ECO:0000256" key="12">
    <source>
        <dbReference type="SAM" id="MobiDB-lite"/>
    </source>
</evidence>
<dbReference type="Gene3D" id="1.20.120.140">
    <property type="entry name" value="Signal recognition particle SRP54, nucleotide-binding domain"/>
    <property type="match status" value="1"/>
</dbReference>
<dbReference type="EC" id="3.6.5.4" evidence="10"/>
<feature type="region of interest" description="Disordered" evidence="12">
    <location>
        <begin position="584"/>
        <end position="608"/>
    </location>
</feature>
<dbReference type="InterPro" id="IPR004125">
    <property type="entry name" value="Signal_recog_particle_SRP54_M"/>
</dbReference>
<dbReference type="GO" id="GO:0003924">
    <property type="term" value="F:GTPase activity"/>
    <property type="evidence" value="ECO:0007669"/>
    <property type="project" value="InterPro"/>
</dbReference>
<dbReference type="PROSITE" id="PS00300">
    <property type="entry name" value="SRP54"/>
    <property type="match status" value="1"/>
</dbReference>
<dbReference type="SMART" id="SM00963">
    <property type="entry name" value="SRP54_N"/>
    <property type="match status" value="1"/>
</dbReference>
<keyword evidence="5 14" id="KW-0378">Hydrolase</keyword>
<evidence type="ECO:0000256" key="1">
    <source>
        <dbReference type="ARBA" id="ARBA00004496"/>
    </source>
</evidence>
<dbReference type="InterPro" id="IPR027417">
    <property type="entry name" value="P-loop_NTPase"/>
</dbReference>
<evidence type="ECO:0000256" key="2">
    <source>
        <dbReference type="ARBA" id="ARBA00005450"/>
    </source>
</evidence>
<evidence type="ECO:0000256" key="9">
    <source>
        <dbReference type="ARBA" id="ARBA00023274"/>
    </source>
</evidence>
<feature type="domain" description="SRP54-type proteins GTP-binding" evidence="13">
    <location>
        <begin position="393"/>
        <end position="406"/>
    </location>
</feature>
<dbReference type="SUPFAM" id="SSF47446">
    <property type="entry name" value="Signal peptide-binding domain"/>
    <property type="match status" value="1"/>
</dbReference>
<evidence type="ECO:0000256" key="5">
    <source>
        <dbReference type="ARBA" id="ARBA00022801"/>
    </source>
</evidence>
<feature type="non-terminal residue" evidence="14">
    <location>
        <position position="1"/>
    </location>
</feature>
<evidence type="ECO:0000259" key="13">
    <source>
        <dbReference type="PROSITE" id="PS00300"/>
    </source>
</evidence>
<evidence type="ECO:0000256" key="3">
    <source>
        <dbReference type="ARBA" id="ARBA00022490"/>
    </source>
</evidence>
<evidence type="ECO:0000313" key="14">
    <source>
        <dbReference type="EMBL" id="KAK1734807.1"/>
    </source>
</evidence>
<dbReference type="CDD" id="cd18539">
    <property type="entry name" value="SRP_G"/>
    <property type="match status" value="1"/>
</dbReference>
<sequence>PSQRADSSNWVQPHNKTNYQMRVTIETVALVLAAFAAAPSDGFVFNKNRAVLTSNRHDDAFLPQRSARPNGGSNTQLNMMFDQLSSALTDVAKNFGGKQRMTENSIQPALKSVRRALLDADVNVDVATALIEGVKRRSLGKEVTKGVTAEQQFIKAMYDELLDMMGGDAEAQGNNGMVGSPSLQSPTATLAYSSDSSKPAVILLAGLQGAGKTTAAGKLALYLKEREVDPNAISELSEEERSKTLASRLPKRNRKVLLAAADVYRPAAIEQLQILGKQIDVEVFSMGVDADPADIAKAAVEKAKKEGFDTVVVDTAGRQVVDEELMEELRRVKKTVQPDETLLVVDAMTGQAAASLTASFDSAVGITGALLTKLDGDSRGGAAVSIRGVSGKPIKFVGVGEKTADLEPFYPDRMASRILGMGDVISLVEKASMEVSDADAARMQEKMAKAEFDFDDFMNQSKMVSKMGSMAGVAKMLPGLGGMIDNSQMAQVEKRIKRSEAMICSMTKRERANPELVLTDKTGRSRITRITKGAGLAFEDGLTFMSEFQKMRTMMSRMSKQAGMGVSPEEGGDAEMMPAMAGNRNARRAAKKKGKKGGRGGGMGFGAR</sequence>
<gene>
    <name evidence="14" type="ORF">QTG54_014680</name>
</gene>
<dbReference type="InterPro" id="IPR013822">
    <property type="entry name" value="Signal_recog_particl_SRP54_hlx"/>
</dbReference>
<evidence type="ECO:0000256" key="11">
    <source>
        <dbReference type="ARBA" id="ARBA00048157"/>
    </source>
</evidence>
<keyword evidence="8" id="KW-0733">Signal recognition particle</keyword>
<keyword evidence="9" id="KW-0687">Ribonucleoprotein</keyword>
<dbReference type="Pfam" id="PF02881">
    <property type="entry name" value="SRP54_N"/>
    <property type="match status" value="1"/>
</dbReference>
<dbReference type="InterPro" id="IPR000897">
    <property type="entry name" value="SRP54_GTPase_dom"/>
</dbReference>
<dbReference type="Gene3D" id="1.10.260.30">
    <property type="entry name" value="Signal recognition particle, SRP54 subunit, M-domain"/>
    <property type="match status" value="1"/>
</dbReference>
<dbReference type="Proteomes" id="UP001224775">
    <property type="component" value="Unassembled WGS sequence"/>
</dbReference>
<dbReference type="HAMAP" id="MF_00306">
    <property type="entry name" value="SRP54"/>
    <property type="match status" value="1"/>
</dbReference>
<keyword evidence="6" id="KW-0694">RNA-binding</keyword>
<feature type="compositionally biased region" description="Gly residues" evidence="12">
    <location>
        <begin position="599"/>
        <end position="608"/>
    </location>
</feature>
<dbReference type="InterPro" id="IPR042101">
    <property type="entry name" value="SRP54_N_sf"/>
</dbReference>
<name>A0AAD8XW53_9STRA</name>
<dbReference type="InterPro" id="IPR022941">
    <property type="entry name" value="SRP54"/>
</dbReference>
<dbReference type="AlphaFoldDB" id="A0AAD8XW53"/>
<dbReference type="InterPro" id="IPR036225">
    <property type="entry name" value="SRP/SRP_N"/>
</dbReference>
<evidence type="ECO:0000256" key="10">
    <source>
        <dbReference type="ARBA" id="ARBA00035672"/>
    </source>
</evidence>
<dbReference type="InterPro" id="IPR003593">
    <property type="entry name" value="AAA+_ATPase"/>
</dbReference>
<evidence type="ECO:0000256" key="8">
    <source>
        <dbReference type="ARBA" id="ARBA00023135"/>
    </source>
</evidence>
<dbReference type="PANTHER" id="PTHR11564:SF5">
    <property type="entry name" value="SIGNAL RECOGNITION PARTICLE SUBUNIT SRP54"/>
    <property type="match status" value="1"/>
</dbReference>
<comment type="similarity">
    <text evidence="2">Belongs to the GTP-binding SRP family. SRP54 subfamily.</text>
</comment>
<feature type="compositionally biased region" description="Basic residues" evidence="12">
    <location>
        <begin position="585"/>
        <end position="598"/>
    </location>
</feature>
<keyword evidence="4" id="KW-0547">Nucleotide-binding</keyword>
<protein>
    <recommendedName>
        <fullName evidence="10">signal-recognition-particle GTPase</fullName>
        <ecNumber evidence="10">3.6.5.4</ecNumber>
    </recommendedName>
</protein>
<evidence type="ECO:0000313" key="15">
    <source>
        <dbReference type="Proteomes" id="UP001224775"/>
    </source>
</evidence>
<accession>A0AAD8XW53</accession>
<comment type="subcellular location">
    <subcellularLocation>
        <location evidence="1">Cytoplasm</location>
    </subcellularLocation>
</comment>
<comment type="caution">
    <text evidence="14">The sequence shown here is derived from an EMBL/GenBank/DDBJ whole genome shotgun (WGS) entry which is preliminary data.</text>
</comment>
<dbReference type="GO" id="GO:0006614">
    <property type="term" value="P:SRP-dependent cotranslational protein targeting to membrane"/>
    <property type="evidence" value="ECO:0007669"/>
    <property type="project" value="InterPro"/>
</dbReference>
<evidence type="ECO:0000256" key="4">
    <source>
        <dbReference type="ARBA" id="ARBA00022741"/>
    </source>
</evidence>
<dbReference type="Pfam" id="PF00448">
    <property type="entry name" value="SRP54"/>
    <property type="match status" value="2"/>
</dbReference>
<dbReference type="InterPro" id="IPR036891">
    <property type="entry name" value="Signal_recog_part_SRP54_M_sf"/>
</dbReference>
<dbReference type="GO" id="GO:0008312">
    <property type="term" value="F:7S RNA binding"/>
    <property type="evidence" value="ECO:0007669"/>
    <property type="project" value="InterPro"/>
</dbReference>
<dbReference type="SUPFAM" id="SSF52540">
    <property type="entry name" value="P-loop containing nucleoside triphosphate hydrolases"/>
    <property type="match status" value="2"/>
</dbReference>
<dbReference type="SUPFAM" id="SSF47364">
    <property type="entry name" value="Domain of the SRP/SRP receptor G-proteins"/>
    <property type="match status" value="1"/>
</dbReference>